<dbReference type="InterPro" id="IPR050856">
    <property type="entry name" value="Biotin_carboxylase_complex"/>
</dbReference>
<evidence type="ECO:0000256" key="1">
    <source>
        <dbReference type="ARBA" id="ARBA00022598"/>
    </source>
</evidence>
<dbReference type="Gene3D" id="3.30.470.20">
    <property type="entry name" value="ATP-grasp fold, B domain"/>
    <property type="match status" value="1"/>
</dbReference>
<dbReference type="EC" id="6.3.4.14" evidence="10"/>
<dbReference type="PANTHER" id="PTHR18866:SF33">
    <property type="entry name" value="METHYLCROTONOYL-COA CARBOXYLASE SUBUNIT ALPHA, MITOCHONDRIAL-RELATED"/>
    <property type="match status" value="1"/>
</dbReference>
<dbReference type="PROSITE" id="PS00866">
    <property type="entry name" value="CPSASE_1"/>
    <property type="match status" value="1"/>
</dbReference>
<sequence length="495" mass="56010">MFKKVLIANRGEIAVRVMRTLKEMGIKSVAVYSDIDRKSLHVNVADEAYPLGGKTSAESYLVMEKIIEAAKKSGAEAIHPGYGFLSENEKFAKMCEENNIVFIGPPPKAIVSMGDKVTARRIMQEAGVPIIPGLEKDGLSEDEAFEFAKKVGFPVMIKASAGGGGKGMRKVENESDFSKFFRQAKSEALSSFGDDRVYIEKFLEEPRHIEIQILGDKHGNVIYLGERECSVQRRHQKVIEESPSPFIDEEMRRKMGETAVKAAKAVGYYNAGTVEFLVDKYKNFYFLEMNTRLQVEHPVTEWVTGIDLVEYQIRVAAGERLDIKQEDVKLKGHAIECRIYAEDPEKNFMPSPGKIERLLTPSGPGVRDDSGVFEGAEVSLYYDPMISKLTVFHRNRDMAIKRMLRALDEYVVAGIKTNIDFHKKVLTHPDFVKGKYDTTFIDNNIDSLLERDDKDRDVAIIAALIEYYSKEDKPSKKPVNKSSRWKDYAKNCWTI</sequence>
<dbReference type="GO" id="GO:0005524">
    <property type="term" value="F:ATP binding"/>
    <property type="evidence" value="ECO:0007669"/>
    <property type="project" value="UniProtKB-UniRule"/>
</dbReference>
<evidence type="ECO:0000259" key="8">
    <source>
        <dbReference type="PROSITE" id="PS50975"/>
    </source>
</evidence>
<dbReference type="SMART" id="SM00878">
    <property type="entry name" value="Biotin_carb_C"/>
    <property type="match status" value="1"/>
</dbReference>
<evidence type="ECO:0000256" key="2">
    <source>
        <dbReference type="ARBA" id="ARBA00022723"/>
    </source>
</evidence>
<dbReference type="EMBL" id="AP017470">
    <property type="protein sequence ID" value="BBB31725.1"/>
    <property type="molecule type" value="Genomic_DNA"/>
</dbReference>
<dbReference type="InterPro" id="IPR016185">
    <property type="entry name" value="PreATP-grasp_dom_sf"/>
</dbReference>
<accession>A0A7R6SYC2</accession>
<evidence type="ECO:0000256" key="6">
    <source>
        <dbReference type="ARBA" id="ARBA00023267"/>
    </source>
</evidence>
<dbReference type="InterPro" id="IPR011761">
    <property type="entry name" value="ATP-grasp"/>
</dbReference>
<dbReference type="NCBIfam" id="TIGR00514">
    <property type="entry name" value="accC"/>
    <property type="match status" value="1"/>
</dbReference>
<protein>
    <submittedName>
        <fullName evidence="10">Acetyl-CoA carboxylase, biotin carboxylase subunit</fullName>
        <ecNumber evidence="10">6.3.4.14</ecNumber>
        <ecNumber evidence="10">6.4.1.2</ecNumber>
    </submittedName>
</protein>
<proteinExistence type="predicted"/>
<dbReference type="PROSITE" id="PS50975">
    <property type="entry name" value="ATP_GRASP"/>
    <property type="match status" value="1"/>
</dbReference>
<keyword evidence="6" id="KW-0092">Biotin</keyword>
<dbReference type="InterPro" id="IPR004549">
    <property type="entry name" value="Acetyl_CoA_COase_biotin_COase"/>
</dbReference>
<dbReference type="FunFam" id="3.30.470.20:FF:000028">
    <property type="entry name" value="Methylcrotonoyl-CoA carboxylase subunit alpha, mitochondrial"/>
    <property type="match status" value="1"/>
</dbReference>
<dbReference type="SUPFAM" id="SSF56059">
    <property type="entry name" value="Glutathione synthetase ATP-binding domain-like"/>
    <property type="match status" value="1"/>
</dbReference>
<keyword evidence="2" id="KW-0479">Metal-binding</keyword>
<keyword evidence="3 7" id="KW-0547">Nucleotide-binding</keyword>
<dbReference type="UniPathway" id="UPA00655">
    <property type="reaction ID" value="UER00711"/>
</dbReference>
<evidence type="ECO:0000256" key="3">
    <source>
        <dbReference type="ARBA" id="ARBA00022741"/>
    </source>
</evidence>
<dbReference type="NCBIfam" id="NF006367">
    <property type="entry name" value="PRK08591.1"/>
    <property type="match status" value="1"/>
</dbReference>
<feature type="domain" description="ATP-grasp" evidence="8">
    <location>
        <begin position="120"/>
        <end position="317"/>
    </location>
</feature>
<dbReference type="InterPro" id="IPR005479">
    <property type="entry name" value="CPAse_ATP-bd"/>
</dbReference>
<feature type="domain" description="Biotin carboxylation" evidence="9">
    <location>
        <begin position="1"/>
        <end position="446"/>
    </location>
</feature>
<dbReference type="GO" id="GO:0046872">
    <property type="term" value="F:metal ion binding"/>
    <property type="evidence" value="ECO:0007669"/>
    <property type="project" value="UniProtKB-KW"/>
</dbReference>
<dbReference type="InterPro" id="IPR005482">
    <property type="entry name" value="Biotin_COase_C"/>
</dbReference>
<keyword evidence="1 10" id="KW-0436">Ligase</keyword>
<dbReference type="AlphaFoldDB" id="A0A7R6SYC2"/>
<dbReference type="PANTHER" id="PTHR18866">
    <property type="entry name" value="CARBOXYLASE:PYRUVATE/ACETYL-COA/PROPIONYL-COA CARBOXYLASE"/>
    <property type="match status" value="1"/>
</dbReference>
<evidence type="ECO:0000313" key="11">
    <source>
        <dbReference type="Proteomes" id="UP000595564"/>
    </source>
</evidence>
<dbReference type="Pfam" id="PF00289">
    <property type="entry name" value="Biotin_carb_N"/>
    <property type="match status" value="1"/>
</dbReference>
<dbReference type="GO" id="GO:2001295">
    <property type="term" value="P:malonyl-CoA biosynthetic process"/>
    <property type="evidence" value="ECO:0007669"/>
    <property type="project" value="UniProtKB-UniPathway"/>
</dbReference>
<dbReference type="GO" id="GO:0003989">
    <property type="term" value="F:acetyl-CoA carboxylase activity"/>
    <property type="evidence" value="ECO:0007669"/>
    <property type="project" value="UniProtKB-EC"/>
</dbReference>
<dbReference type="InterPro" id="IPR011054">
    <property type="entry name" value="Rudment_hybrid_motif"/>
</dbReference>
<keyword evidence="4 7" id="KW-0067">ATP-binding</keyword>
<dbReference type="Pfam" id="PF02785">
    <property type="entry name" value="Biotin_carb_C"/>
    <property type="match status" value="1"/>
</dbReference>
<dbReference type="PROSITE" id="PS50979">
    <property type="entry name" value="BC"/>
    <property type="match status" value="1"/>
</dbReference>
<dbReference type="FunFam" id="3.40.50.20:FF:000010">
    <property type="entry name" value="Propionyl-CoA carboxylase subunit alpha"/>
    <property type="match status" value="1"/>
</dbReference>
<gene>
    <name evidence="10" type="ORF">TTHT_0076</name>
</gene>
<dbReference type="EC" id="6.4.1.2" evidence="10"/>
<dbReference type="Proteomes" id="UP000595564">
    <property type="component" value="Chromosome"/>
</dbReference>
<evidence type="ECO:0000256" key="5">
    <source>
        <dbReference type="ARBA" id="ARBA00022842"/>
    </source>
</evidence>
<keyword evidence="11" id="KW-1185">Reference proteome</keyword>
<dbReference type="KEGG" id="thyd:TTHT_0076"/>
<dbReference type="SUPFAM" id="SSF52440">
    <property type="entry name" value="PreATP-grasp domain"/>
    <property type="match status" value="1"/>
</dbReference>
<dbReference type="PROSITE" id="PS00867">
    <property type="entry name" value="CPSASE_2"/>
    <property type="match status" value="1"/>
</dbReference>
<dbReference type="SUPFAM" id="SSF51246">
    <property type="entry name" value="Rudiment single hybrid motif"/>
    <property type="match status" value="1"/>
</dbReference>
<dbReference type="InterPro" id="IPR005481">
    <property type="entry name" value="BC-like_N"/>
</dbReference>
<evidence type="ECO:0000313" key="10">
    <source>
        <dbReference type="EMBL" id="BBB31725.1"/>
    </source>
</evidence>
<dbReference type="InterPro" id="IPR011764">
    <property type="entry name" value="Biotin_carboxylation_dom"/>
</dbReference>
<dbReference type="RefSeq" id="WP_201328057.1">
    <property type="nucleotide sequence ID" value="NZ_AP017470.1"/>
</dbReference>
<evidence type="ECO:0000256" key="7">
    <source>
        <dbReference type="PROSITE-ProRule" id="PRU00409"/>
    </source>
</evidence>
<keyword evidence="5" id="KW-0460">Magnesium</keyword>
<name>A0A7R6SYC2_9BACT</name>
<dbReference type="Pfam" id="PF02786">
    <property type="entry name" value="CPSase_L_D2"/>
    <property type="match status" value="1"/>
</dbReference>
<reference evidence="10 11" key="1">
    <citation type="journal article" date="2012" name="Extremophiles">
        <title>Thermotomaculum hydrothermale gen. nov., sp. nov., a novel heterotrophic thermophile within the phylum Acidobacteria from a deep-sea hydrothermal vent chimney in the Southern Okinawa Trough.</title>
        <authorList>
            <person name="Izumi H."/>
            <person name="Nunoura T."/>
            <person name="Miyazaki M."/>
            <person name="Mino S."/>
            <person name="Toki T."/>
            <person name="Takai K."/>
            <person name="Sako Y."/>
            <person name="Sawabe T."/>
            <person name="Nakagawa S."/>
        </authorList>
    </citation>
    <scope>NUCLEOTIDE SEQUENCE [LARGE SCALE GENOMIC DNA]</scope>
    <source>
        <strain evidence="10 11">AC55</strain>
    </source>
</reference>
<organism evidence="10 11">
    <name type="scientific">Thermotomaculum hydrothermale</name>
    <dbReference type="NCBI Taxonomy" id="981385"/>
    <lineage>
        <taxon>Bacteria</taxon>
        <taxon>Pseudomonadati</taxon>
        <taxon>Acidobacteriota</taxon>
        <taxon>Holophagae</taxon>
        <taxon>Thermotomaculales</taxon>
        <taxon>Thermotomaculaceae</taxon>
        <taxon>Thermotomaculum</taxon>
    </lineage>
</organism>
<dbReference type="GO" id="GO:0004075">
    <property type="term" value="F:biotin carboxylase activity"/>
    <property type="evidence" value="ECO:0007669"/>
    <property type="project" value="UniProtKB-EC"/>
</dbReference>
<evidence type="ECO:0000259" key="9">
    <source>
        <dbReference type="PROSITE" id="PS50979"/>
    </source>
</evidence>
<dbReference type="FunFam" id="3.30.1490.20:FF:000018">
    <property type="entry name" value="Biotin carboxylase"/>
    <property type="match status" value="1"/>
</dbReference>
<evidence type="ECO:0000256" key="4">
    <source>
        <dbReference type="ARBA" id="ARBA00022840"/>
    </source>
</evidence>